<name>A0A7W7G097_9PSEU</name>
<keyword evidence="1" id="KW-1133">Transmembrane helix</keyword>
<accession>A0A7W7G097</accession>
<dbReference type="InterPro" id="IPR007795">
    <property type="entry name" value="T7SS_EccB"/>
</dbReference>
<organism evidence="2 3">
    <name type="scientific">Crossiella cryophila</name>
    <dbReference type="NCBI Taxonomy" id="43355"/>
    <lineage>
        <taxon>Bacteria</taxon>
        <taxon>Bacillati</taxon>
        <taxon>Actinomycetota</taxon>
        <taxon>Actinomycetes</taxon>
        <taxon>Pseudonocardiales</taxon>
        <taxon>Pseudonocardiaceae</taxon>
        <taxon>Crossiella</taxon>
    </lineage>
</organism>
<dbReference type="InterPro" id="IPR044857">
    <property type="entry name" value="T7SS_EccB_R1"/>
</dbReference>
<dbReference type="Proteomes" id="UP000533598">
    <property type="component" value="Unassembled WGS sequence"/>
</dbReference>
<evidence type="ECO:0000256" key="1">
    <source>
        <dbReference type="SAM" id="Phobius"/>
    </source>
</evidence>
<dbReference type="AlphaFoldDB" id="A0A7W7G097"/>
<dbReference type="RefSeq" id="WP_185009005.1">
    <property type="nucleotide sequence ID" value="NZ_BAAAUI010000076.1"/>
</dbReference>
<proteinExistence type="predicted"/>
<dbReference type="PANTHER" id="PTHR40765:SF2">
    <property type="entry name" value="ESX-2 SECRETION SYSTEM ATPASE ECCB2"/>
    <property type="match status" value="1"/>
</dbReference>
<feature type="transmembrane region" description="Helical" evidence="1">
    <location>
        <begin position="39"/>
        <end position="61"/>
    </location>
</feature>
<keyword evidence="3" id="KW-1185">Reference proteome</keyword>
<protein>
    <submittedName>
        <fullName evidence="2">Type VII secretion protein EccB</fullName>
    </submittedName>
</protein>
<evidence type="ECO:0000313" key="2">
    <source>
        <dbReference type="EMBL" id="MBB4682014.1"/>
    </source>
</evidence>
<comment type="caution">
    <text evidence="2">The sequence shown here is derived from an EMBL/GenBank/DDBJ whole genome shotgun (WGS) entry which is preliminary data.</text>
</comment>
<dbReference type="PANTHER" id="PTHR40765">
    <property type="entry name" value="ESX-2 SECRETION SYSTEM ATPASE ECCB2"/>
    <property type="match status" value="1"/>
</dbReference>
<dbReference type="GO" id="GO:0005576">
    <property type="term" value="C:extracellular region"/>
    <property type="evidence" value="ECO:0007669"/>
    <property type="project" value="TreeGrafter"/>
</dbReference>
<gene>
    <name evidence="2" type="ORF">HNR67_008132</name>
</gene>
<dbReference type="EMBL" id="JACHMH010000001">
    <property type="protein sequence ID" value="MBB4682014.1"/>
    <property type="molecule type" value="Genomic_DNA"/>
</dbReference>
<keyword evidence="1" id="KW-0812">Transmembrane</keyword>
<dbReference type="Pfam" id="PF05108">
    <property type="entry name" value="T7SS_ESX1_EccB"/>
    <property type="match status" value="1"/>
</dbReference>
<sequence>MASSRDQLQAHQFLAQRAISALVTRETDPEQPPFRRPSVSALGSIALAVIILAGFGVYGLIVPGGKDAWRSGDAVIVEKETGARLVYVDGRLRPVTNHTSALLALGKYAPTMDVSRNSLVGVPRAPRIGLVDVPDGLPGKERVLGGGWSMCSQPAVDSTGAAVHESVLLVGQPPPGGRALGDAALLLELPDKGDWQLVWRGHRHRIAQADTGAVRLALQRGPLLRAGAALVDNLPAGEPIGPISLPDTGKPSTAVPGKPDLRIGELALVRIAGEVTQHYLAEADRLRPISALQYEIQRAHKPTAEALGGELNGITLSPLAVNGARLAAATPAKAGQAPDKRPEFAGSAAGAPTVCASFNPGQQVPTVTVDPTLPQRDPALLTTRRTDTGLPLADRVLVPPGSVALVEIMPSPTTPAGTLSLVSDQGRNHPLATPEVLAMLGYEGVTPVRMPAGLVSRIPLGSGLDPQAAKRS</sequence>
<keyword evidence="1" id="KW-0472">Membrane</keyword>
<dbReference type="NCBIfam" id="TIGR03919">
    <property type="entry name" value="T7SS_EccB"/>
    <property type="match status" value="1"/>
</dbReference>
<dbReference type="Gene3D" id="3.30.2390.20">
    <property type="entry name" value="Type VII secretion system EccB, repeat 1 domain"/>
    <property type="match status" value="1"/>
</dbReference>
<reference evidence="2 3" key="1">
    <citation type="submission" date="2020-08" db="EMBL/GenBank/DDBJ databases">
        <title>Sequencing the genomes of 1000 actinobacteria strains.</title>
        <authorList>
            <person name="Klenk H.-P."/>
        </authorList>
    </citation>
    <scope>NUCLEOTIDE SEQUENCE [LARGE SCALE GENOMIC DNA]</scope>
    <source>
        <strain evidence="2 3">DSM 44230</strain>
    </source>
</reference>
<evidence type="ECO:0000313" key="3">
    <source>
        <dbReference type="Proteomes" id="UP000533598"/>
    </source>
</evidence>